<keyword evidence="3 5" id="KW-1133">Transmembrane helix</keyword>
<organism evidence="7 8">
    <name type="scientific">Sphingobacterium lactis</name>
    <dbReference type="NCBI Taxonomy" id="797291"/>
    <lineage>
        <taxon>Bacteria</taxon>
        <taxon>Pseudomonadati</taxon>
        <taxon>Bacteroidota</taxon>
        <taxon>Sphingobacteriia</taxon>
        <taxon>Sphingobacteriales</taxon>
        <taxon>Sphingobacteriaceae</taxon>
        <taxon>Sphingobacterium</taxon>
    </lineage>
</organism>
<keyword evidence="4 5" id="KW-0472">Membrane</keyword>
<evidence type="ECO:0000313" key="7">
    <source>
        <dbReference type="EMBL" id="SEG00334.1"/>
    </source>
</evidence>
<keyword evidence="8" id="KW-1185">Reference proteome</keyword>
<evidence type="ECO:0000256" key="4">
    <source>
        <dbReference type="ARBA" id="ARBA00023136"/>
    </source>
</evidence>
<feature type="transmembrane region" description="Helical" evidence="5">
    <location>
        <begin position="358"/>
        <end position="377"/>
    </location>
</feature>
<dbReference type="Gene3D" id="1.20.1250.20">
    <property type="entry name" value="MFS general substrate transporter like domains"/>
    <property type="match status" value="2"/>
</dbReference>
<dbReference type="AlphaFoldDB" id="A0A1H5WLK5"/>
<evidence type="ECO:0000313" key="8">
    <source>
        <dbReference type="Proteomes" id="UP000236731"/>
    </source>
</evidence>
<accession>A0A1H5WLK5</accession>
<feature type="transmembrane region" description="Helical" evidence="5">
    <location>
        <begin position="300"/>
        <end position="319"/>
    </location>
</feature>
<dbReference type="EMBL" id="FNUT01000004">
    <property type="protein sequence ID" value="SEG00334.1"/>
    <property type="molecule type" value="Genomic_DNA"/>
</dbReference>
<evidence type="ECO:0000256" key="5">
    <source>
        <dbReference type="SAM" id="Phobius"/>
    </source>
</evidence>
<dbReference type="CDD" id="cd17319">
    <property type="entry name" value="MFS_ExuT_GudP_like"/>
    <property type="match status" value="1"/>
</dbReference>
<feature type="transmembrane region" description="Helical" evidence="5">
    <location>
        <begin position="171"/>
        <end position="192"/>
    </location>
</feature>
<feature type="transmembrane region" description="Helical" evidence="5">
    <location>
        <begin position="144"/>
        <end position="165"/>
    </location>
</feature>
<evidence type="ECO:0000256" key="1">
    <source>
        <dbReference type="ARBA" id="ARBA00004141"/>
    </source>
</evidence>
<comment type="subcellular location">
    <subcellularLocation>
        <location evidence="1">Membrane</location>
        <topology evidence="1">Multi-pass membrane protein</topology>
    </subcellularLocation>
</comment>
<dbReference type="InterPro" id="IPR036259">
    <property type="entry name" value="MFS_trans_sf"/>
</dbReference>
<dbReference type="GO" id="GO:0015134">
    <property type="term" value="F:hexuronate transmembrane transporter activity"/>
    <property type="evidence" value="ECO:0007669"/>
    <property type="project" value="TreeGrafter"/>
</dbReference>
<dbReference type="InterPro" id="IPR020846">
    <property type="entry name" value="MFS_dom"/>
</dbReference>
<proteinExistence type="predicted"/>
<dbReference type="PANTHER" id="PTHR11662">
    <property type="entry name" value="SOLUTE CARRIER FAMILY 17"/>
    <property type="match status" value="1"/>
</dbReference>
<feature type="transmembrane region" description="Helical" evidence="5">
    <location>
        <begin position="15"/>
        <end position="31"/>
    </location>
</feature>
<dbReference type="RefSeq" id="WP_103905752.1">
    <property type="nucleotide sequence ID" value="NZ_CP049246.1"/>
</dbReference>
<evidence type="ECO:0000259" key="6">
    <source>
        <dbReference type="PROSITE" id="PS50850"/>
    </source>
</evidence>
<protein>
    <submittedName>
        <fullName evidence="7">MFS transporter, ACS family, hexuronate transporter</fullName>
    </submittedName>
</protein>
<gene>
    <name evidence="7" type="ORF">SAMN05421877_10491</name>
</gene>
<evidence type="ECO:0000256" key="3">
    <source>
        <dbReference type="ARBA" id="ARBA00022989"/>
    </source>
</evidence>
<dbReference type="SUPFAM" id="SSF103473">
    <property type="entry name" value="MFS general substrate transporter"/>
    <property type="match status" value="1"/>
</dbReference>
<dbReference type="OrthoDB" id="9781156at2"/>
<dbReference type="Proteomes" id="UP000236731">
    <property type="component" value="Unassembled WGS sequence"/>
</dbReference>
<dbReference type="Pfam" id="PF07690">
    <property type="entry name" value="MFS_1"/>
    <property type="match status" value="1"/>
</dbReference>
<dbReference type="PANTHER" id="PTHR11662:SF285">
    <property type="entry name" value="HEXURONATE TRANSPORTER"/>
    <property type="match status" value="1"/>
</dbReference>
<reference evidence="8" key="1">
    <citation type="submission" date="2016-10" db="EMBL/GenBank/DDBJ databases">
        <authorList>
            <person name="Varghese N."/>
            <person name="Submissions S."/>
        </authorList>
    </citation>
    <scope>NUCLEOTIDE SEQUENCE [LARGE SCALE GENOMIC DNA]</scope>
    <source>
        <strain evidence="8">DSM 22361</strain>
    </source>
</reference>
<dbReference type="PROSITE" id="PS50850">
    <property type="entry name" value="MFS"/>
    <property type="match status" value="1"/>
</dbReference>
<feature type="transmembrane region" description="Helical" evidence="5">
    <location>
        <begin position="383"/>
        <end position="405"/>
    </location>
</feature>
<feature type="transmembrane region" description="Helical" evidence="5">
    <location>
        <begin position="52"/>
        <end position="71"/>
    </location>
</feature>
<dbReference type="InterPro" id="IPR011701">
    <property type="entry name" value="MFS"/>
</dbReference>
<name>A0A1H5WLK5_9SPHI</name>
<dbReference type="GO" id="GO:0016020">
    <property type="term" value="C:membrane"/>
    <property type="evidence" value="ECO:0007669"/>
    <property type="project" value="UniProtKB-SubCell"/>
</dbReference>
<sequence>MSTFTLPIPAQKRRWLIIVVIFLAIVFNYYDRQIVSILKPMLKDEFDLGDDGYALVINVFTVFYALMYPVSGWLVDRYGERKVMLVGILGWSVACLGGGLSRTFGSFLFFRGMLGAAEPTNFPAQLKVITVWFSGKLRATANSLCVAGSSIGAIIAPPLVAWLAMQYNFHTVFIVAGVVGLIIALMWFLVYVEPPREIREEAIAAGEIKENEPAFTWSQLWSTKSLWGILLIRFVSDPVWYFCLFWLPGYLQEESGLTLAQIGMFGWIPFLVADLGAIATSAWSDKMVRNGKEPLLSRKIMLSAIAVLAPLCCLTTYVTNPYLTIAIFALVAVACLSWLFTISVVIAEAFPVQNVASVLGIAGGFGALGAVLFNYFVGQMMGSLGAGTIFIAMAFMHPIAVLILWTMVRKEKPKAVSIEEN</sequence>
<feature type="transmembrane region" description="Helical" evidence="5">
    <location>
        <begin position="259"/>
        <end position="279"/>
    </location>
</feature>
<feature type="domain" description="Major facilitator superfamily (MFS) profile" evidence="6">
    <location>
        <begin position="17"/>
        <end position="412"/>
    </location>
</feature>
<evidence type="ECO:0000256" key="2">
    <source>
        <dbReference type="ARBA" id="ARBA00022692"/>
    </source>
</evidence>
<feature type="transmembrane region" description="Helical" evidence="5">
    <location>
        <begin position="226"/>
        <end position="247"/>
    </location>
</feature>
<keyword evidence="2 5" id="KW-0812">Transmembrane</keyword>
<feature type="transmembrane region" description="Helical" evidence="5">
    <location>
        <begin position="325"/>
        <end position="346"/>
    </location>
</feature>
<dbReference type="InterPro" id="IPR050382">
    <property type="entry name" value="MFS_Na/Anion_cotransporter"/>
</dbReference>